<sequence length="736" mass="79497">MIGLRRSSWICLSLLVAAGFVRTETAAGSAVEELTRVLPDDTVYFVATSGGDALKDECTKSILGRIGGDPQVTRFVTQIKTELMAMVTRGEEQPQVSQIVNMALEYAQLLLKRPIVIGVARAEMAEGPPACLFAILDAGDRKSELAAAVTRIEGMIGEDEIGEVEVGALTMRGPKDSDEVPLYWGWVGKYLIVGINDAQGVAAKYLANPRATATDHLKKVPGHGDALVAYYDVQKIWQIVQSFALREGGQDDLIPVKLALDELGVSRLGAVMARVGFLGGDLVSDSFAEMPEPRTGLFAASKPVDISLLGMVDAMAVNATIMNLDLGHIYDTAMKTLKAVSPDEGYPEIQEGLAELESEVGFRLRDGLLKSLAGPVVFYSLPAGRMPEAPMGGMVAMLKLSDTALFEKTMTALGTFIGEKAEGMLQIGSQTDDDGRTIHVWASPALAFAQVMPTWSVVGDHVVIGSNTALCTMGIQRVASRGDGKPSLAESDSYKKATAGLPKDLLSLSYVDSQAQFTQMMMQLQQVWPLATMGAMKAGIKLPVMLPNLGAIVKDMQPACEYSYARPDGFYSHYRGTGLEVSLRGVAGGAVGAAVLMPALARTRERAGQVRSMTNLKQIGLALCMYAGDHEGCLPAELKDLDPYLRDFSDLESPLKPKDFDGPSYLYIAGQSANTKQGDRYIVVYDNPAFCSDGIGVLFLDYHIEFMKPDAFREALKATYERLDRPVPEVRFKDER</sequence>
<accession>A0AAW6U3H8</accession>
<feature type="signal peptide" evidence="1">
    <location>
        <begin position="1"/>
        <end position="26"/>
    </location>
</feature>
<organism evidence="2 3">
    <name type="scientific">Anaerobaca lacustris</name>
    <dbReference type="NCBI Taxonomy" id="3044600"/>
    <lineage>
        <taxon>Bacteria</taxon>
        <taxon>Pseudomonadati</taxon>
        <taxon>Planctomycetota</taxon>
        <taxon>Phycisphaerae</taxon>
        <taxon>Sedimentisphaerales</taxon>
        <taxon>Anaerobacaceae</taxon>
        <taxon>Anaerobaca</taxon>
    </lineage>
</organism>
<dbReference type="RefSeq" id="WP_349246442.1">
    <property type="nucleotide sequence ID" value="NZ_JASCXX010000027.1"/>
</dbReference>
<dbReference type="EMBL" id="JASCXX010000027">
    <property type="protein sequence ID" value="MDI6451034.1"/>
    <property type="molecule type" value="Genomic_DNA"/>
</dbReference>
<comment type="caution">
    <text evidence="2">The sequence shown here is derived from an EMBL/GenBank/DDBJ whole genome shotgun (WGS) entry which is preliminary data.</text>
</comment>
<keyword evidence="3" id="KW-1185">Reference proteome</keyword>
<evidence type="ECO:0000256" key="1">
    <source>
        <dbReference type="SAM" id="SignalP"/>
    </source>
</evidence>
<name>A0AAW6U3H8_9BACT</name>
<protein>
    <recommendedName>
        <fullName evidence="4">DUF3352 domain-containing protein</fullName>
    </recommendedName>
</protein>
<evidence type="ECO:0008006" key="4">
    <source>
        <dbReference type="Google" id="ProtNLM"/>
    </source>
</evidence>
<reference evidence="2" key="1">
    <citation type="submission" date="2023-05" db="EMBL/GenBank/DDBJ databases">
        <title>Anaerotaeda fermentans gen. nov., sp. nov., a novel anaerobic planctomycete of the new family within the order Sedimentisphaerales isolated from Taman Peninsula, Russia.</title>
        <authorList>
            <person name="Khomyakova M.A."/>
            <person name="Merkel A.Y."/>
            <person name="Slobodkin A.I."/>
        </authorList>
    </citation>
    <scope>NUCLEOTIDE SEQUENCE</scope>
    <source>
        <strain evidence="2">M17dextr</strain>
    </source>
</reference>
<feature type="chain" id="PRO_5043375418" description="DUF3352 domain-containing protein" evidence="1">
    <location>
        <begin position="27"/>
        <end position="736"/>
    </location>
</feature>
<evidence type="ECO:0000313" key="2">
    <source>
        <dbReference type="EMBL" id="MDI6451034.1"/>
    </source>
</evidence>
<dbReference type="Proteomes" id="UP001431776">
    <property type="component" value="Unassembled WGS sequence"/>
</dbReference>
<keyword evidence="1" id="KW-0732">Signal</keyword>
<gene>
    <name evidence="2" type="ORF">QJ522_18380</name>
</gene>
<dbReference type="AlphaFoldDB" id="A0AAW6U3H8"/>
<proteinExistence type="predicted"/>
<evidence type="ECO:0000313" key="3">
    <source>
        <dbReference type="Proteomes" id="UP001431776"/>
    </source>
</evidence>